<dbReference type="OrthoDB" id="9789836at2"/>
<evidence type="ECO:0000313" key="4">
    <source>
        <dbReference type="Proteomes" id="UP000219036"/>
    </source>
</evidence>
<dbReference type="InterPro" id="IPR041255">
    <property type="entry name" value="LpxI_N"/>
</dbReference>
<organism evidence="3 4">
    <name type="scientific">Persephonella hydrogeniphila</name>
    <dbReference type="NCBI Taxonomy" id="198703"/>
    <lineage>
        <taxon>Bacteria</taxon>
        <taxon>Pseudomonadati</taxon>
        <taxon>Aquificota</taxon>
        <taxon>Aquificia</taxon>
        <taxon>Aquificales</taxon>
        <taxon>Hydrogenothermaceae</taxon>
        <taxon>Persephonella</taxon>
    </lineage>
</organism>
<dbReference type="EMBL" id="OBEI01000002">
    <property type="protein sequence ID" value="SNZ06906.1"/>
    <property type="molecule type" value="Genomic_DNA"/>
</dbReference>
<dbReference type="Gene3D" id="3.40.140.80">
    <property type="match status" value="1"/>
</dbReference>
<name>A0A285NG94_9AQUI</name>
<dbReference type="Pfam" id="PF17930">
    <property type="entry name" value="LpxI_N"/>
    <property type="match status" value="1"/>
</dbReference>
<gene>
    <name evidence="3" type="ORF">SAMN06265182_0838</name>
</gene>
<dbReference type="AlphaFoldDB" id="A0A285NG94"/>
<feature type="domain" description="LpxI N-terminal" evidence="2">
    <location>
        <begin position="3"/>
        <end position="132"/>
    </location>
</feature>
<dbReference type="InterPro" id="IPR010415">
    <property type="entry name" value="LpxI_C"/>
</dbReference>
<evidence type="ECO:0008006" key="5">
    <source>
        <dbReference type="Google" id="ProtNLM"/>
    </source>
</evidence>
<feature type="domain" description="LpxI C-terminal" evidence="1">
    <location>
        <begin position="135"/>
        <end position="264"/>
    </location>
</feature>
<dbReference type="Gene3D" id="3.40.50.20">
    <property type="match status" value="1"/>
</dbReference>
<dbReference type="PANTHER" id="PTHR39962">
    <property type="entry name" value="BLL4848 PROTEIN"/>
    <property type="match status" value="1"/>
</dbReference>
<proteinExistence type="predicted"/>
<evidence type="ECO:0000259" key="2">
    <source>
        <dbReference type="Pfam" id="PF17930"/>
    </source>
</evidence>
<dbReference type="InterPro" id="IPR053174">
    <property type="entry name" value="LpxI"/>
</dbReference>
<evidence type="ECO:0000313" key="3">
    <source>
        <dbReference type="EMBL" id="SNZ06906.1"/>
    </source>
</evidence>
<dbReference type="Pfam" id="PF06230">
    <property type="entry name" value="LpxI_C"/>
    <property type="match status" value="1"/>
</dbReference>
<evidence type="ECO:0000259" key="1">
    <source>
        <dbReference type="Pfam" id="PF06230"/>
    </source>
</evidence>
<accession>A0A285NG94</accession>
<dbReference type="RefSeq" id="WP_097000011.1">
    <property type="nucleotide sequence ID" value="NZ_OBEI01000002.1"/>
</dbReference>
<sequence length="269" mass="29795">MRRIGLIAGAGELPVEFSKSAVSKGEDLKIYAIKGITEKSIQNIAPTTWLYLGQAQKLIDKMKEDNIKDVVMLGKIEHYHLIYSIHRFDKRAKDFFGQLIDKRAKSILEAVLKELEKEGFNPIDPTPYLSSLLFPEGHIAGPQPQSSLIEDAKFGLKIAKEVAQLDIGQTVVVKDKIVIAVEGIEGTDKCILRGGELGGEGTVVCKVARRNQDMRYDVPVIGVKTLKSMKKAKSKLLAVEAGKTFLLQSNRFRELADKYSISVIGVEIQ</sequence>
<reference evidence="4" key="1">
    <citation type="submission" date="2017-09" db="EMBL/GenBank/DDBJ databases">
        <authorList>
            <person name="Varghese N."/>
            <person name="Submissions S."/>
        </authorList>
    </citation>
    <scope>NUCLEOTIDE SEQUENCE [LARGE SCALE GENOMIC DNA]</scope>
    <source>
        <strain evidence="4">DSM 15103</strain>
    </source>
</reference>
<dbReference type="InterPro" id="IPR043167">
    <property type="entry name" value="LpxI_C_sf"/>
</dbReference>
<keyword evidence="4" id="KW-1185">Reference proteome</keyword>
<protein>
    <recommendedName>
        <fullName evidence="5">LpxI family protein</fullName>
    </recommendedName>
</protein>
<dbReference type="Proteomes" id="UP000219036">
    <property type="component" value="Unassembled WGS sequence"/>
</dbReference>
<dbReference type="PANTHER" id="PTHR39962:SF1">
    <property type="entry name" value="LPXI FAMILY PROTEIN"/>
    <property type="match status" value="1"/>
</dbReference>